<dbReference type="RefSeq" id="WP_078423943.1">
    <property type="nucleotide sequence ID" value="NZ_CP017018.1"/>
</dbReference>
<dbReference type="Gene3D" id="3.30.1780.10">
    <property type="entry name" value="ornithine cyclodeaminase, domain 1"/>
    <property type="match status" value="1"/>
</dbReference>
<dbReference type="InterPro" id="IPR036291">
    <property type="entry name" value="NAD(P)-bd_dom_sf"/>
</dbReference>
<evidence type="ECO:0000313" key="1">
    <source>
        <dbReference type="EMBL" id="AQW88452.1"/>
    </source>
</evidence>
<dbReference type="InterPro" id="IPR003462">
    <property type="entry name" value="ODC_Mu_crystall"/>
</dbReference>
<sequence length="351" mass="39397">MIYISDNDIKNIIQDNIDLVTEVMKECFIAISNKDYSLSGKLGASHGARISYKKQDKERIFIAMPGYLGGEFNITGTKWHGPMLKLPNLDKESRYLLVLNDAFSGVPLTIMDANLITQYRTAAVSVLAAMFLAQKEAKSLAIVGPGVINTLITTGILNHFKNIKEIFVKGRGKKSIDIFVQKIQDKYKDVKIHIVSKVEDAVKDADIVSINTLLSFDKISDMPFVKKDWMKPKSLFLCSAFAYFPDSVLINGSNKVCDLFAMYESYENELGFPAYKYASFIGNKFADLYLEGKIKKSDIFDIGEIITKKIQIKDNDLPTIFSSSGLSLEDLALGFRVYQKAKELKIGHKIF</sequence>
<dbReference type="Proteomes" id="UP000190868">
    <property type="component" value="Chromosome"/>
</dbReference>
<dbReference type="EC" id="4.3.1.12" evidence="1"/>
<dbReference type="PANTHER" id="PTHR13812:SF19">
    <property type="entry name" value="KETIMINE REDUCTASE MU-CRYSTALLIN"/>
    <property type="match status" value="1"/>
</dbReference>
<dbReference type="PANTHER" id="PTHR13812">
    <property type="entry name" value="KETIMINE REDUCTASE MU-CRYSTALLIN"/>
    <property type="match status" value="1"/>
</dbReference>
<dbReference type="GO" id="GO:0005737">
    <property type="term" value="C:cytoplasm"/>
    <property type="evidence" value="ECO:0007669"/>
    <property type="project" value="TreeGrafter"/>
</dbReference>
<organism evidence="1 2">
    <name type="scientific">Campylobacter pinnipediorum subsp. caledonicus</name>
    <dbReference type="NCBI Taxonomy" id="1874362"/>
    <lineage>
        <taxon>Bacteria</taxon>
        <taxon>Pseudomonadati</taxon>
        <taxon>Campylobacterota</taxon>
        <taxon>Epsilonproteobacteria</taxon>
        <taxon>Campylobacterales</taxon>
        <taxon>Campylobacteraceae</taxon>
        <taxon>Campylobacter</taxon>
    </lineage>
</organism>
<evidence type="ECO:0000313" key="2">
    <source>
        <dbReference type="Proteomes" id="UP000190868"/>
    </source>
</evidence>
<keyword evidence="2" id="KW-1185">Reference proteome</keyword>
<gene>
    <name evidence="1" type="primary">arcB</name>
    <name evidence="1" type="ORF">CPIN18021_1674</name>
</gene>
<dbReference type="InterPro" id="IPR023401">
    <property type="entry name" value="ODC_N"/>
</dbReference>
<dbReference type="PIRSF" id="PIRSF001439">
    <property type="entry name" value="CryM"/>
    <property type="match status" value="1"/>
</dbReference>
<dbReference type="SUPFAM" id="SSF51735">
    <property type="entry name" value="NAD(P)-binding Rossmann-fold domains"/>
    <property type="match status" value="1"/>
</dbReference>
<dbReference type="AlphaFoldDB" id="A0A1S6U9W0"/>
<dbReference type="Pfam" id="PF02423">
    <property type="entry name" value="OCD_Mu_crystall"/>
    <property type="match status" value="1"/>
</dbReference>
<dbReference type="Gene3D" id="3.40.50.720">
    <property type="entry name" value="NAD(P)-binding Rossmann-like Domain"/>
    <property type="match status" value="1"/>
</dbReference>
<dbReference type="EMBL" id="CP017258">
    <property type="protein sequence ID" value="AQW88452.1"/>
    <property type="molecule type" value="Genomic_DNA"/>
</dbReference>
<dbReference type="GO" id="GO:0008473">
    <property type="term" value="F:ornithine cyclodeaminase activity"/>
    <property type="evidence" value="ECO:0007669"/>
    <property type="project" value="UniProtKB-EC"/>
</dbReference>
<protein>
    <submittedName>
        <fullName evidence="1">Ornithine cyclodeaminase</fullName>
        <ecNumber evidence="1">4.3.1.12</ecNumber>
    </submittedName>
</protein>
<proteinExistence type="predicted"/>
<dbReference type="GeneID" id="56567260"/>
<reference evidence="2" key="1">
    <citation type="submission" date="2016-09" db="EMBL/GenBank/DDBJ databases">
        <title>Comparative genomics of the Campylobacter concisus group.</title>
        <authorList>
            <person name="Miller W.G."/>
            <person name="Yee E."/>
            <person name="Chapman M.H."/>
            <person name="Huynh S."/>
            <person name="Bono J.L."/>
            <person name="On S.L.W."/>
            <person name="StLeger J."/>
            <person name="Foster G."/>
            <person name="Parker C.T."/>
        </authorList>
    </citation>
    <scope>NUCLEOTIDE SEQUENCE [LARGE SCALE GENOMIC DNA]</scope>
    <source>
        <strain evidence="2">RM18021</strain>
    </source>
</reference>
<accession>A0A1S6U9W0</accession>
<name>A0A1S6U9W0_9BACT</name>
<dbReference type="KEGG" id="cpin:CPIN18020_1620"/>
<keyword evidence="1" id="KW-0456">Lyase</keyword>